<accession>A0ABR0KPW0</accession>
<proteinExistence type="inferred from homology"/>
<dbReference type="EMBL" id="JAVRRG010000001">
    <property type="protein sequence ID" value="KAK5102606.1"/>
    <property type="molecule type" value="Genomic_DNA"/>
</dbReference>
<evidence type="ECO:0000313" key="6">
    <source>
        <dbReference type="Proteomes" id="UP001345013"/>
    </source>
</evidence>
<dbReference type="InterPro" id="IPR017853">
    <property type="entry name" value="GH"/>
</dbReference>
<comment type="similarity">
    <text evidence="1 4">Belongs to the glycosyl hydrolase 1 family.</text>
</comment>
<evidence type="ECO:0000256" key="4">
    <source>
        <dbReference type="RuleBase" id="RU003690"/>
    </source>
</evidence>
<dbReference type="PANTHER" id="PTHR10353">
    <property type="entry name" value="GLYCOSYL HYDROLASE"/>
    <property type="match status" value="1"/>
</dbReference>
<organism evidence="5 6">
    <name type="scientific">Lithohypha guttulata</name>
    <dbReference type="NCBI Taxonomy" id="1690604"/>
    <lineage>
        <taxon>Eukaryota</taxon>
        <taxon>Fungi</taxon>
        <taxon>Dikarya</taxon>
        <taxon>Ascomycota</taxon>
        <taxon>Pezizomycotina</taxon>
        <taxon>Eurotiomycetes</taxon>
        <taxon>Chaetothyriomycetidae</taxon>
        <taxon>Chaetothyriales</taxon>
        <taxon>Trichomeriaceae</taxon>
        <taxon>Lithohypha</taxon>
    </lineage>
</organism>
<gene>
    <name evidence="5" type="ORF">LTR24_000165</name>
</gene>
<dbReference type="PRINTS" id="PR00131">
    <property type="entry name" value="GLHYDRLASE1"/>
</dbReference>
<name>A0ABR0KPW0_9EURO</name>
<dbReference type="InterPro" id="IPR001360">
    <property type="entry name" value="Glyco_hydro_1"/>
</dbReference>
<dbReference type="Proteomes" id="UP001345013">
    <property type="component" value="Unassembled WGS sequence"/>
</dbReference>
<dbReference type="PANTHER" id="PTHR10353:SF36">
    <property type="entry name" value="LP05116P"/>
    <property type="match status" value="1"/>
</dbReference>
<evidence type="ECO:0008006" key="7">
    <source>
        <dbReference type="Google" id="ProtNLM"/>
    </source>
</evidence>
<keyword evidence="2" id="KW-0378">Hydrolase</keyword>
<comment type="caution">
    <text evidence="5">The sequence shown here is derived from an EMBL/GenBank/DDBJ whole genome shotgun (WGS) entry which is preliminary data.</text>
</comment>
<evidence type="ECO:0000256" key="2">
    <source>
        <dbReference type="ARBA" id="ARBA00022801"/>
    </source>
</evidence>
<sequence>MATRPALHSAPSDEQAQQVAKMILKPNTAEAGLSQIEGAIDEDGRLPSIWDTFANTPGKISDGTDGRVACDSYHRTAEDIALLKSLGAKAYRFSIAWPRIIPLGGRDDPVNQVGVDHYVKFVDDLLEAGIVPVVTLYHWDLPDNLDKKYGGVLNKQEFVPDFLRYARVMFEALGSKVPYWITFNEPFCTSGLGYAVGKHAPGRSSDRTVNPVGDSSTEPWLAGHSLLCAHGATVKMFREEFKPKYGGEIGITLNGDYGYPWDANNPEDMAAVERKLEFAISWFADPIYHGQYPDSMRAQLGDRLPTFTDDEIANIKGSNDFYGMNHYCSHFIKSWAPKPAPITDIEGNLECLFFDKNGTPVGKETQSPWLRPNAPGFRKLLNWISDRYNHPKILVTEFGTSIKGENDLKYPEILDDEFRCDYFRTYIQAMAEAVAQDGVNVFGALCWSLMDNYEWSEGYETRFGVCYVDYEGGQKRFPKKSATDTKEIFEQYMGKV</sequence>
<keyword evidence="6" id="KW-1185">Reference proteome</keyword>
<dbReference type="Gene3D" id="3.20.20.80">
    <property type="entry name" value="Glycosidases"/>
    <property type="match status" value="1"/>
</dbReference>
<protein>
    <recommendedName>
        <fullName evidence="7">Beta-glucosidase</fullName>
    </recommendedName>
</protein>
<dbReference type="Pfam" id="PF00232">
    <property type="entry name" value="Glyco_hydro_1"/>
    <property type="match status" value="1"/>
</dbReference>
<evidence type="ECO:0000256" key="1">
    <source>
        <dbReference type="ARBA" id="ARBA00010838"/>
    </source>
</evidence>
<evidence type="ECO:0000256" key="3">
    <source>
        <dbReference type="ARBA" id="ARBA00023295"/>
    </source>
</evidence>
<reference evidence="5 6" key="1">
    <citation type="submission" date="2023-08" db="EMBL/GenBank/DDBJ databases">
        <title>Black Yeasts Isolated from many extreme environments.</title>
        <authorList>
            <person name="Coleine C."/>
            <person name="Stajich J.E."/>
            <person name="Selbmann L."/>
        </authorList>
    </citation>
    <scope>NUCLEOTIDE SEQUENCE [LARGE SCALE GENOMIC DNA]</scope>
    <source>
        <strain evidence="5 6">CCFEE 5885</strain>
    </source>
</reference>
<keyword evidence="3" id="KW-0326">Glycosidase</keyword>
<dbReference type="SUPFAM" id="SSF51445">
    <property type="entry name" value="(Trans)glycosidases"/>
    <property type="match status" value="1"/>
</dbReference>
<evidence type="ECO:0000313" key="5">
    <source>
        <dbReference type="EMBL" id="KAK5102606.1"/>
    </source>
</evidence>